<accession>A0A248JSJ3</accession>
<evidence type="ECO:0000313" key="9">
    <source>
        <dbReference type="Proteomes" id="UP000197153"/>
    </source>
</evidence>
<dbReference type="GO" id="GO:0000976">
    <property type="term" value="F:transcription cis-regulatory region binding"/>
    <property type="evidence" value="ECO:0007669"/>
    <property type="project" value="TreeGrafter"/>
</dbReference>
<evidence type="ECO:0000259" key="7">
    <source>
        <dbReference type="PROSITE" id="PS51755"/>
    </source>
</evidence>
<dbReference type="RefSeq" id="WP_040843975.1">
    <property type="nucleotide sequence ID" value="NZ_CP022110.1"/>
</dbReference>
<dbReference type="InterPro" id="IPR036388">
    <property type="entry name" value="WH-like_DNA-bd_sf"/>
</dbReference>
<keyword evidence="1" id="KW-0597">Phosphoprotein</keyword>
<gene>
    <name evidence="8" type="ORF">Y958_13510</name>
</gene>
<dbReference type="AlphaFoldDB" id="A0A248JSJ3"/>
<feature type="domain" description="Response regulatory" evidence="6">
    <location>
        <begin position="8"/>
        <end position="117"/>
    </location>
</feature>
<evidence type="ECO:0000256" key="1">
    <source>
        <dbReference type="ARBA" id="ARBA00022553"/>
    </source>
</evidence>
<protein>
    <submittedName>
        <fullName evidence="8">DNA-binding response regulator</fullName>
    </submittedName>
</protein>
<dbReference type="GO" id="GO:0000156">
    <property type="term" value="F:phosphorelay response regulator activity"/>
    <property type="evidence" value="ECO:0007669"/>
    <property type="project" value="TreeGrafter"/>
</dbReference>
<feature type="DNA-binding region" description="OmpR/PhoB-type" evidence="5">
    <location>
        <begin position="123"/>
        <end position="223"/>
    </location>
</feature>
<evidence type="ECO:0000256" key="5">
    <source>
        <dbReference type="PROSITE-ProRule" id="PRU01091"/>
    </source>
</evidence>
<dbReference type="Gene3D" id="1.10.10.10">
    <property type="entry name" value="Winged helix-like DNA-binding domain superfamily/Winged helix DNA-binding domain"/>
    <property type="match status" value="1"/>
</dbReference>
<comment type="caution">
    <text evidence="4">Lacks conserved residue(s) required for the propagation of feature annotation.</text>
</comment>
<dbReference type="PANTHER" id="PTHR48111">
    <property type="entry name" value="REGULATOR OF RPOS"/>
    <property type="match status" value="1"/>
</dbReference>
<keyword evidence="9" id="KW-1185">Reference proteome</keyword>
<keyword evidence="2" id="KW-0902">Two-component regulatory system</keyword>
<dbReference type="PROSITE" id="PS50110">
    <property type="entry name" value="RESPONSE_REGULATORY"/>
    <property type="match status" value="1"/>
</dbReference>
<evidence type="ECO:0000259" key="6">
    <source>
        <dbReference type="PROSITE" id="PS50110"/>
    </source>
</evidence>
<dbReference type="Gene3D" id="3.40.50.2300">
    <property type="match status" value="1"/>
</dbReference>
<dbReference type="KEGG" id="nao:Y958_13510"/>
<dbReference type="SMART" id="SM00448">
    <property type="entry name" value="REC"/>
    <property type="match status" value="1"/>
</dbReference>
<evidence type="ECO:0000256" key="3">
    <source>
        <dbReference type="ARBA" id="ARBA00023125"/>
    </source>
</evidence>
<dbReference type="EMBL" id="CP022110">
    <property type="protein sequence ID" value="ASG21703.1"/>
    <property type="molecule type" value="Genomic_DNA"/>
</dbReference>
<name>A0A248JSJ3_9PROT</name>
<dbReference type="CDD" id="cd00383">
    <property type="entry name" value="trans_reg_C"/>
    <property type="match status" value="1"/>
</dbReference>
<evidence type="ECO:0000256" key="2">
    <source>
        <dbReference type="ARBA" id="ARBA00023012"/>
    </source>
</evidence>
<dbReference type="InterPro" id="IPR039420">
    <property type="entry name" value="WalR-like"/>
</dbReference>
<dbReference type="PROSITE" id="PS51755">
    <property type="entry name" value="OMPR_PHOB"/>
    <property type="match status" value="1"/>
</dbReference>
<dbReference type="GO" id="GO:0005829">
    <property type="term" value="C:cytosol"/>
    <property type="evidence" value="ECO:0007669"/>
    <property type="project" value="TreeGrafter"/>
</dbReference>
<dbReference type="PANTHER" id="PTHR48111:SF40">
    <property type="entry name" value="PHOSPHATE REGULON TRANSCRIPTIONAL REGULATORY PROTEIN PHOB"/>
    <property type="match status" value="1"/>
</dbReference>
<sequence length="223" mass="24415">MTTPGAKKLLLVEDDETLRHLLAEQLTALEEFDVRQAAHGATALAAAQAVSFEAILLASRLPDMDGAAVCAALRQAGVDCPILLMAAEGEPDVAGCSDRLVKPFRIGTLLTKLRQHARPTGDDPALRIGPYEFRAVARTLRDDGTGAETRLTDKEAQILAYLHRAEGAIISREQLLEQVWNYNEGVTTHTLETHIYRLRQKMERDPANAVLLLTEPGGYRLVP</sequence>
<evidence type="ECO:0000256" key="4">
    <source>
        <dbReference type="PROSITE-ProRule" id="PRU00169"/>
    </source>
</evidence>
<dbReference type="Proteomes" id="UP000197153">
    <property type="component" value="Chromosome 1"/>
</dbReference>
<dbReference type="InterPro" id="IPR001789">
    <property type="entry name" value="Sig_transdc_resp-reg_receiver"/>
</dbReference>
<reference evidence="8 9" key="1">
    <citation type="submission" date="2017-06" db="EMBL/GenBank/DDBJ databases">
        <title>Complete genome sequence of Nitrospirillum amazonense strain CBAmC, an endophytic nitrogen-fixing and plant growth-promoting bacterium, isolated from sugarcane.</title>
        <authorList>
            <person name="Schwab S."/>
            <person name="dos Santos Teixeira K.R."/>
            <person name="Simoes Araujo J.L."/>
            <person name="Soares Vidal M."/>
            <person name="Borges de Freitas H.R."/>
            <person name="Rivello Crivelaro A.L."/>
            <person name="Bueno de Camargo Nunes A."/>
            <person name="dos Santos C.M."/>
            <person name="Palmeira da Silva Rosa D."/>
            <person name="da Silva Padilha D."/>
            <person name="da Silva E."/>
            <person name="Araujo Terra L."/>
            <person name="Soares Mendes V."/>
            <person name="Farinelli L."/>
            <person name="Magalhaes Cruz L."/>
            <person name="Baldani J.I."/>
        </authorList>
    </citation>
    <scope>NUCLEOTIDE SEQUENCE [LARGE SCALE GENOMIC DNA]</scope>
    <source>
        <strain evidence="8 9">CBAmC</strain>
    </source>
</reference>
<dbReference type="SUPFAM" id="SSF52172">
    <property type="entry name" value="CheY-like"/>
    <property type="match status" value="1"/>
</dbReference>
<keyword evidence="3 5" id="KW-0238">DNA-binding</keyword>
<dbReference type="Pfam" id="PF00072">
    <property type="entry name" value="Response_reg"/>
    <property type="match status" value="1"/>
</dbReference>
<dbReference type="GO" id="GO:0006355">
    <property type="term" value="P:regulation of DNA-templated transcription"/>
    <property type="evidence" value="ECO:0007669"/>
    <property type="project" value="InterPro"/>
</dbReference>
<feature type="domain" description="OmpR/PhoB-type" evidence="7">
    <location>
        <begin position="123"/>
        <end position="223"/>
    </location>
</feature>
<dbReference type="InterPro" id="IPR011006">
    <property type="entry name" value="CheY-like_superfamily"/>
</dbReference>
<proteinExistence type="predicted"/>
<organism evidence="8 9">
    <name type="scientific">Nitrospirillum viridazoti CBAmc</name>
    <dbReference type="NCBI Taxonomy" id="1441467"/>
    <lineage>
        <taxon>Bacteria</taxon>
        <taxon>Pseudomonadati</taxon>
        <taxon>Pseudomonadota</taxon>
        <taxon>Alphaproteobacteria</taxon>
        <taxon>Rhodospirillales</taxon>
        <taxon>Azospirillaceae</taxon>
        <taxon>Nitrospirillum</taxon>
        <taxon>Nitrospirillum viridazoti</taxon>
    </lineage>
</organism>
<dbReference type="Pfam" id="PF00486">
    <property type="entry name" value="Trans_reg_C"/>
    <property type="match status" value="1"/>
</dbReference>
<evidence type="ECO:0000313" key="8">
    <source>
        <dbReference type="EMBL" id="ASG21703.1"/>
    </source>
</evidence>
<dbReference type="GO" id="GO:0032993">
    <property type="term" value="C:protein-DNA complex"/>
    <property type="evidence" value="ECO:0007669"/>
    <property type="project" value="TreeGrafter"/>
</dbReference>
<dbReference type="SMART" id="SM00862">
    <property type="entry name" value="Trans_reg_C"/>
    <property type="match status" value="1"/>
</dbReference>
<dbReference type="InterPro" id="IPR001867">
    <property type="entry name" value="OmpR/PhoB-type_DNA-bd"/>
</dbReference>